<evidence type="ECO:0000256" key="2">
    <source>
        <dbReference type="ARBA" id="ARBA00010792"/>
    </source>
</evidence>
<comment type="similarity">
    <text evidence="2">Belongs to the DedA family.</text>
</comment>
<evidence type="ECO:0000256" key="3">
    <source>
        <dbReference type="ARBA" id="ARBA00022475"/>
    </source>
</evidence>
<evidence type="ECO:0000256" key="5">
    <source>
        <dbReference type="ARBA" id="ARBA00022989"/>
    </source>
</evidence>
<evidence type="ECO:0000256" key="7">
    <source>
        <dbReference type="SAM" id="Phobius"/>
    </source>
</evidence>
<evidence type="ECO:0000313" key="10">
    <source>
        <dbReference type="Proteomes" id="UP000275256"/>
    </source>
</evidence>
<organism evidence="9 10">
    <name type="scientific">Tessaracoccus antarcticus</name>
    <dbReference type="NCBI Taxonomy" id="2479848"/>
    <lineage>
        <taxon>Bacteria</taxon>
        <taxon>Bacillati</taxon>
        <taxon>Actinomycetota</taxon>
        <taxon>Actinomycetes</taxon>
        <taxon>Propionibacteriales</taxon>
        <taxon>Propionibacteriaceae</taxon>
        <taxon>Tessaracoccus</taxon>
    </lineage>
</organism>
<gene>
    <name evidence="9" type="ORF">EAX62_12405</name>
</gene>
<keyword evidence="6 7" id="KW-0472">Membrane</keyword>
<name>A0A3M0GNP3_9ACTN</name>
<dbReference type="AlphaFoldDB" id="A0A3M0GNP3"/>
<keyword evidence="5 7" id="KW-1133">Transmembrane helix</keyword>
<keyword evidence="4 7" id="KW-0812">Transmembrane</keyword>
<evidence type="ECO:0000259" key="8">
    <source>
        <dbReference type="Pfam" id="PF09335"/>
    </source>
</evidence>
<comment type="subcellular location">
    <subcellularLocation>
        <location evidence="1">Cell membrane</location>
        <topology evidence="1">Multi-pass membrane protein</topology>
    </subcellularLocation>
</comment>
<feature type="domain" description="VTT" evidence="8">
    <location>
        <begin position="12"/>
        <end position="114"/>
    </location>
</feature>
<protein>
    <recommendedName>
        <fullName evidence="8">VTT domain-containing protein</fullName>
    </recommendedName>
</protein>
<dbReference type="EMBL" id="REFW01000003">
    <property type="protein sequence ID" value="RMB58906.1"/>
    <property type="molecule type" value="Genomic_DNA"/>
</dbReference>
<dbReference type="PANTHER" id="PTHR42709">
    <property type="entry name" value="ALKALINE PHOSPHATASE LIKE PROTEIN"/>
    <property type="match status" value="1"/>
</dbReference>
<keyword evidence="3" id="KW-1003">Cell membrane</keyword>
<dbReference type="PANTHER" id="PTHR42709:SF6">
    <property type="entry name" value="UNDECAPRENYL PHOSPHATE TRANSPORTER A"/>
    <property type="match status" value="1"/>
</dbReference>
<accession>A0A3M0GNP3</accession>
<evidence type="ECO:0000256" key="1">
    <source>
        <dbReference type="ARBA" id="ARBA00004651"/>
    </source>
</evidence>
<evidence type="ECO:0000313" key="9">
    <source>
        <dbReference type="EMBL" id="RMB58906.1"/>
    </source>
</evidence>
<evidence type="ECO:0000256" key="6">
    <source>
        <dbReference type="ARBA" id="ARBA00023136"/>
    </source>
</evidence>
<feature type="transmembrane region" description="Helical" evidence="7">
    <location>
        <begin position="95"/>
        <end position="120"/>
    </location>
</feature>
<keyword evidence="10" id="KW-1185">Reference proteome</keyword>
<feature type="transmembrane region" description="Helical" evidence="7">
    <location>
        <begin position="126"/>
        <end position="147"/>
    </location>
</feature>
<proteinExistence type="inferred from homology"/>
<comment type="caution">
    <text evidence="9">The sequence shown here is derived from an EMBL/GenBank/DDBJ whole genome shotgun (WGS) entry which is preliminary data.</text>
</comment>
<sequence>MDPTTWKAPFAVVVGALFVIVMLRANATYWVGRAILAGAGRSRWSRLLDSRAYAVGSTWLNRWGAPAVALSFLTVGVQTMVNLSAGVTRMPMRRYLPSVAVGSVIWAFMYGTVGFAGFIAVKRLWAIHPALTIGAGVVLVAVVAAVLTRRGAEPPAIGTAAAAAPASDADEAAQAA</sequence>
<dbReference type="OrthoDB" id="3426404at2"/>
<dbReference type="InterPro" id="IPR051311">
    <property type="entry name" value="DedA_domain"/>
</dbReference>
<dbReference type="GO" id="GO:0005886">
    <property type="term" value="C:plasma membrane"/>
    <property type="evidence" value="ECO:0007669"/>
    <property type="project" value="UniProtKB-SubCell"/>
</dbReference>
<dbReference type="Pfam" id="PF09335">
    <property type="entry name" value="VTT_dom"/>
    <property type="match status" value="1"/>
</dbReference>
<reference evidence="9 10" key="1">
    <citation type="submission" date="2018-10" db="EMBL/GenBank/DDBJ databases">
        <title>Tessaracoccus antarcticuss sp. nov., isolated from sediment.</title>
        <authorList>
            <person name="Zhou L.Y."/>
            <person name="Du Z.J."/>
        </authorList>
    </citation>
    <scope>NUCLEOTIDE SEQUENCE [LARGE SCALE GENOMIC DNA]</scope>
    <source>
        <strain evidence="9 10">JDX10</strain>
    </source>
</reference>
<evidence type="ECO:0000256" key="4">
    <source>
        <dbReference type="ARBA" id="ARBA00022692"/>
    </source>
</evidence>
<dbReference type="RefSeq" id="WP_121902025.1">
    <property type="nucleotide sequence ID" value="NZ_REFW01000003.1"/>
</dbReference>
<dbReference type="Proteomes" id="UP000275256">
    <property type="component" value="Unassembled WGS sequence"/>
</dbReference>
<dbReference type="InterPro" id="IPR032816">
    <property type="entry name" value="VTT_dom"/>
</dbReference>